<dbReference type="InterPro" id="IPR001375">
    <property type="entry name" value="Peptidase_S9_cat"/>
</dbReference>
<dbReference type="Gene3D" id="2.120.10.30">
    <property type="entry name" value="TolB, C-terminal domain"/>
    <property type="match status" value="1"/>
</dbReference>
<dbReference type="AlphaFoldDB" id="G7WPU2"/>
<dbReference type="PATRIC" id="fig|1110509.7.peg.2330"/>
<accession>G7WPU2</accession>
<dbReference type="PANTHER" id="PTHR42776">
    <property type="entry name" value="SERINE PEPTIDASE S9 FAMILY MEMBER"/>
    <property type="match status" value="1"/>
</dbReference>
<sequence length="684" mass="76218">MKRALIGVAVLALLSIVGWAQGIGSTDGEMPAEDADPLISRELLFGNPDKITVRTSPDGSRISYLAPKDGVLNVWVGPIEDPEAAEPVTNDTYRGIRSYSWAHTNEHILYIQDKDGDENWRIYSVNLRSGEMRDLTPFEDVQARIVKVSRNFPEEIIVGLNDRDPEYHDLYRLNIETGKMTLIQENGYFSSFDIDDDYAVRFATNMTCDGGAEIFRPTGEGGWEVFTEIPMEDVITTGSIGFNKTGEILYFVDSRGRNTAALFAMNPATGVKTLIAEDPRSDFSDWMVHPTEKNVQAAAFTYERKDWQVIDGSVGDDLAFLKTVDDGDIEVVSRSLDDRTWIVVYVVDDGPFRYYRYDSEKKEAEFLFTNRKDLEDLALAKMMIPTVIVSRDGLNLVSYYTLPLGSDRDGDGRPEEPLPMVLYVHGGPWARDVWDYNPAHQWLANRGYAVLSVNFRGSTGFGKDFVNRGNLEWGARMHDDLIDAVDWAVGEGIADPDRVAIMGGSYGGYATLVGLTFTPEVFACGVDIVGPSNLTSLIETIPPYWQPQIELFATRMGDHRTEEGRRLLFERSPINRVENIARPLLIGQGANDPRVSQNESDQIVGAMQEKGIPVTYVLYPDEGHGFARPENRMSFFAVAEAFLSEHLGGRFEPVGDDFDNSTITVPIGAEEVPGLKEALSDRSA</sequence>
<keyword evidence="1" id="KW-0378">Hydrolase</keyword>
<dbReference type="SUPFAM" id="SSF53474">
    <property type="entry name" value="alpha/beta-Hydrolases"/>
    <property type="match status" value="1"/>
</dbReference>
<dbReference type="OrthoDB" id="31240at2157"/>
<evidence type="ECO:0000313" key="3">
    <source>
        <dbReference type="EMBL" id="AET65454.1"/>
    </source>
</evidence>
<dbReference type="HOGENOM" id="CLU_008615_3_1_2"/>
<gene>
    <name evidence="3" type="ordered locus">Mhar_2099</name>
</gene>
<protein>
    <submittedName>
        <fullName evidence="3">Putative aminopeptidase</fullName>
    </submittedName>
</protein>
<organism evidence="3 4">
    <name type="scientific">Methanothrix harundinacea (strain 6Ac)</name>
    <name type="common">Methanosaeta harundinacea</name>
    <dbReference type="NCBI Taxonomy" id="1110509"/>
    <lineage>
        <taxon>Archaea</taxon>
        <taxon>Methanobacteriati</taxon>
        <taxon>Methanobacteriota</taxon>
        <taxon>Stenosarchaea group</taxon>
        <taxon>Methanomicrobia</taxon>
        <taxon>Methanotrichales</taxon>
        <taxon>Methanotrichaceae</taxon>
        <taxon>Methanothrix</taxon>
    </lineage>
</organism>
<dbReference type="Pfam" id="PF00326">
    <property type="entry name" value="Peptidase_S9"/>
    <property type="match status" value="1"/>
</dbReference>
<dbReference type="RefSeq" id="WP_014587630.1">
    <property type="nucleotide sequence ID" value="NC_017527.1"/>
</dbReference>
<dbReference type="KEGG" id="mhi:Mhar_2099"/>
<dbReference type="Proteomes" id="UP000005877">
    <property type="component" value="Chromosome"/>
</dbReference>
<proteinExistence type="predicted"/>
<dbReference type="EMBL" id="CP003117">
    <property type="protein sequence ID" value="AET65454.1"/>
    <property type="molecule type" value="Genomic_DNA"/>
</dbReference>
<dbReference type="STRING" id="1110509.Mhar_2099"/>
<dbReference type="InterPro" id="IPR029058">
    <property type="entry name" value="AB_hydrolase_fold"/>
</dbReference>
<evidence type="ECO:0000259" key="2">
    <source>
        <dbReference type="Pfam" id="PF00326"/>
    </source>
</evidence>
<dbReference type="GO" id="GO:0004177">
    <property type="term" value="F:aminopeptidase activity"/>
    <property type="evidence" value="ECO:0007669"/>
    <property type="project" value="UniProtKB-KW"/>
</dbReference>
<dbReference type="SUPFAM" id="SSF82171">
    <property type="entry name" value="DPP6 N-terminal domain-like"/>
    <property type="match status" value="1"/>
</dbReference>
<dbReference type="Gene3D" id="3.40.50.1820">
    <property type="entry name" value="alpha/beta hydrolase"/>
    <property type="match status" value="1"/>
</dbReference>
<evidence type="ECO:0000313" key="4">
    <source>
        <dbReference type="Proteomes" id="UP000005877"/>
    </source>
</evidence>
<dbReference type="InterPro" id="IPR011042">
    <property type="entry name" value="6-blade_b-propeller_TolB-like"/>
</dbReference>
<feature type="domain" description="Peptidase S9 prolyl oligopeptidase catalytic" evidence="2">
    <location>
        <begin position="436"/>
        <end position="649"/>
    </location>
</feature>
<name>G7WPU2_METH6</name>
<dbReference type="GO" id="GO:0006508">
    <property type="term" value="P:proteolysis"/>
    <property type="evidence" value="ECO:0007669"/>
    <property type="project" value="InterPro"/>
</dbReference>
<dbReference type="PANTHER" id="PTHR42776:SF27">
    <property type="entry name" value="DIPEPTIDYL PEPTIDASE FAMILY MEMBER 6"/>
    <property type="match status" value="1"/>
</dbReference>
<reference evidence="3 4" key="1">
    <citation type="journal article" date="2012" name="PLoS ONE">
        <title>The genome characteristics and predicted function of methyl-group oxidation pathway in the obligate aceticlastic methanogens, Methanosaeta spp.</title>
        <authorList>
            <person name="Zhu J."/>
            <person name="Zheng H."/>
            <person name="Ai G."/>
            <person name="Zhang G."/>
            <person name="Liu D."/>
            <person name="Liu X."/>
            <person name="Dong X."/>
        </authorList>
    </citation>
    <scope>NUCLEOTIDE SEQUENCE [LARGE SCALE GENOMIC DNA]</scope>
    <source>
        <strain evidence="3 4">6Ac</strain>
    </source>
</reference>
<dbReference type="GO" id="GO:0004252">
    <property type="term" value="F:serine-type endopeptidase activity"/>
    <property type="evidence" value="ECO:0007669"/>
    <property type="project" value="TreeGrafter"/>
</dbReference>
<dbReference type="GeneID" id="12511273"/>
<keyword evidence="3" id="KW-0645">Protease</keyword>
<keyword evidence="4" id="KW-1185">Reference proteome</keyword>
<evidence type="ECO:0000256" key="1">
    <source>
        <dbReference type="ARBA" id="ARBA00022801"/>
    </source>
</evidence>
<keyword evidence="3" id="KW-0031">Aminopeptidase</keyword>